<evidence type="ECO:0000313" key="3">
    <source>
        <dbReference type="Proteomes" id="UP001521785"/>
    </source>
</evidence>
<organism evidence="2 3">
    <name type="scientific">Paraconiothyrium brasiliense</name>
    <dbReference type="NCBI Taxonomy" id="300254"/>
    <lineage>
        <taxon>Eukaryota</taxon>
        <taxon>Fungi</taxon>
        <taxon>Dikarya</taxon>
        <taxon>Ascomycota</taxon>
        <taxon>Pezizomycotina</taxon>
        <taxon>Dothideomycetes</taxon>
        <taxon>Pleosporomycetidae</taxon>
        <taxon>Pleosporales</taxon>
        <taxon>Massarineae</taxon>
        <taxon>Didymosphaeriaceae</taxon>
        <taxon>Paraconiothyrium</taxon>
    </lineage>
</organism>
<feature type="compositionally biased region" description="Low complexity" evidence="1">
    <location>
        <begin position="187"/>
        <end position="196"/>
    </location>
</feature>
<accession>A0ABR3RW42</accession>
<evidence type="ECO:0000256" key="1">
    <source>
        <dbReference type="SAM" id="MobiDB-lite"/>
    </source>
</evidence>
<comment type="caution">
    <text evidence="2">The sequence shown here is derived from an EMBL/GenBank/DDBJ whole genome shotgun (WGS) entry which is preliminary data.</text>
</comment>
<name>A0ABR3RW42_9PLEO</name>
<feature type="region of interest" description="Disordered" evidence="1">
    <location>
        <begin position="181"/>
        <end position="220"/>
    </location>
</feature>
<evidence type="ECO:0000313" key="2">
    <source>
        <dbReference type="EMBL" id="KAL1608187.1"/>
    </source>
</evidence>
<dbReference type="Proteomes" id="UP001521785">
    <property type="component" value="Unassembled WGS sequence"/>
</dbReference>
<dbReference type="EMBL" id="JAKJXO020000003">
    <property type="protein sequence ID" value="KAL1608187.1"/>
    <property type="molecule type" value="Genomic_DNA"/>
</dbReference>
<keyword evidence="3" id="KW-1185">Reference proteome</keyword>
<proteinExistence type="predicted"/>
<sequence length="585" mass="67235">MEDLKAVTKIAREGLSAEQKQRLHEVANELANIYKTLVDMRYIHPNALVLGPHKLDDELLAGYKKCGLDPAIIYLYSIMPYIDEIETDARDFFQGGAFFNQTKIRDVEQGKDPRYLSPQGGFDDEDGQYMHPWYTPLSNCGNHSPIIIYDAREHRIWIVDQIEGHTTDPAYCKGWYGKSDSVKDEGSNWGDSGSSDWSDEERMDFSDGASEGSSEFWNDEDDLGETREVDAMVEDQSEIIDYDEGFEHVEELEEWERQEAAAVNNQNSLEPVRSRPAGDVLRDINSLYRALKELPGQGEYNSGWMEPAVLKPLYLQNGWPDKFNGEQFEVDVACAYATSRARYDAEEPLRKVECYEGWVKHADYDIERHKKEMSEAQTPDDEWVARFKLWKAEERSERNERDLTNAKQKAEKMCPGGMCQNEKDLPLWQLEKLKVETQWKRESVKRTDHVNLTNQLKDNPDQIRHMEASHRRALQRLDIYEKAFAASKAEAERLCPGRTFQQATGIKSLGRQDTLASIASQKGVIEYYERYIQGVRKFAETVPQDAPTAVAAVENGIKEIEKSLNSSRDRLKRTETWLAEHGNTD</sequence>
<gene>
    <name evidence="2" type="ORF">SLS60_003126</name>
</gene>
<reference evidence="2 3" key="1">
    <citation type="submission" date="2024-02" db="EMBL/GenBank/DDBJ databases">
        <title>De novo assembly and annotation of 12 fungi associated with fruit tree decline syndrome in Ontario, Canada.</title>
        <authorList>
            <person name="Sulman M."/>
            <person name="Ellouze W."/>
            <person name="Ilyukhin E."/>
        </authorList>
    </citation>
    <scope>NUCLEOTIDE SEQUENCE [LARGE SCALE GENOMIC DNA]</scope>
    <source>
        <strain evidence="2 3">M42-189</strain>
    </source>
</reference>
<protein>
    <submittedName>
        <fullName evidence="2">Uncharacterized protein</fullName>
    </submittedName>
</protein>